<organism evidence="1 2">
    <name type="scientific">Chara braunii</name>
    <name type="common">Braun's stonewort</name>
    <dbReference type="NCBI Taxonomy" id="69332"/>
    <lineage>
        <taxon>Eukaryota</taxon>
        <taxon>Viridiplantae</taxon>
        <taxon>Streptophyta</taxon>
        <taxon>Charophyceae</taxon>
        <taxon>Charales</taxon>
        <taxon>Characeae</taxon>
        <taxon>Chara</taxon>
    </lineage>
</organism>
<name>A0A388LM23_CHABU</name>
<dbReference type="Gramene" id="GBG83283">
    <property type="protein sequence ID" value="GBG83283"/>
    <property type="gene ID" value="CBR_g36898"/>
</dbReference>
<keyword evidence="2" id="KW-1185">Reference proteome</keyword>
<protein>
    <submittedName>
        <fullName evidence="1">Uncharacterized protein</fullName>
    </submittedName>
</protein>
<evidence type="ECO:0000313" key="1">
    <source>
        <dbReference type="EMBL" id="GBG83283.1"/>
    </source>
</evidence>
<proteinExistence type="predicted"/>
<dbReference type="Proteomes" id="UP000265515">
    <property type="component" value="Unassembled WGS sequence"/>
</dbReference>
<evidence type="ECO:0000313" key="2">
    <source>
        <dbReference type="Proteomes" id="UP000265515"/>
    </source>
</evidence>
<reference evidence="1 2" key="1">
    <citation type="journal article" date="2018" name="Cell">
        <title>The Chara Genome: Secondary Complexity and Implications for Plant Terrestrialization.</title>
        <authorList>
            <person name="Nishiyama T."/>
            <person name="Sakayama H."/>
            <person name="Vries J.D."/>
            <person name="Buschmann H."/>
            <person name="Saint-Marcoux D."/>
            <person name="Ullrich K.K."/>
            <person name="Haas F.B."/>
            <person name="Vanderstraeten L."/>
            <person name="Becker D."/>
            <person name="Lang D."/>
            <person name="Vosolsobe S."/>
            <person name="Rombauts S."/>
            <person name="Wilhelmsson P.K.I."/>
            <person name="Janitza P."/>
            <person name="Kern R."/>
            <person name="Heyl A."/>
            <person name="Rumpler F."/>
            <person name="Villalobos L.I.A.C."/>
            <person name="Clay J.M."/>
            <person name="Skokan R."/>
            <person name="Toyoda A."/>
            <person name="Suzuki Y."/>
            <person name="Kagoshima H."/>
            <person name="Schijlen E."/>
            <person name="Tajeshwar N."/>
            <person name="Catarino B."/>
            <person name="Hetherington A.J."/>
            <person name="Saltykova A."/>
            <person name="Bonnot C."/>
            <person name="Breuninger H."/>
            <person name="Symeonidi A."/>
            <person name="Radhakrishnan G.V."/>
            <person name="Van Nieuwerburgh F."/>
            <person name="Deforce D."/>
            <person name="Chang C."/>
            <person name="Karol K.G."/>
            <person name="Hedrich R."/>
            <person name="Ulvskov P."/>
            <person name="Glockner G."/>
            <person name="Delwiche C.F."/>
            <person name="Petrasek J."/>
            <person name="Van de Peer Y."/>
            <person name="Friml J."/>
            <person name="Beilby M."/>
            <person name="Dolan L."/>
            <person name="Kohara Y."/>
            <person name="Sugano S."/>
            <person name="Fujiyama A."/>
            <person name="Delaux P.-M."/>
            <person name="Quint M."/>
            <person name="TheiBen G."/>
            <person name="Hagemann M."/>
            <person name="Harholt J."/>
            <person name="Dunand C."/>
            <person name="Zachgo S."/>
            <person name="Langdale J."/>
            <person name="Maumus F."/>
            <person name="Straeten D.V.D."/>
            <person name="Gould S.B."/>
            <person name="Rensing S.A."/>
        </authorList>
    </citation>
    <scope>NUCLEOTIDE SEQUENCE [LARGE SCALE GENOMIC DNA]</scope>
    <source>
        <strain evidence="1 2">S276</strain>
    </source>
</reference>
<sequence>MAATTVASRVIAPVSTSAARSSVSRSQFLAGRSLRFAIAPAEFSSRGSLVIRATSDKPAKVDRSGDTLWFASSQSLSYLDGT</sequence>
<comment type="caution">
    <text evidence="1">The sequence shown here is derived from an EMBL/GenBank/DDBJ whole genome shotgun (WGS) entry which is preliminary data.</text>
</comment>
<accession>A0A388LM23</accession>
<gene>
    <name evidence="1" type="ORF">CBR_g36898</name>
</gene>
<dbReference type="AlphaFoldDB" id="A0A388LM23"/>
<dbReference type="EMBL" id="BFEA01000434">
    <property type="protein sequence ID" value="GBG83283.1"/>
    <property type="molecule type" value="Genomic_DNA"/>
</dbReference>